<dbReference type="InterPro" id="IPR010992">
    <property type="entry name" value="IHF-like_DNA-bd_dom_sf"/>
</dbReference>
<keyword evidence="2" id="KW-0238">DNA-binding</keyword>
<dbReference type="SUPFAM" id="SSF47729">
    <property type="entry name" value="IHF-like DNA-binding proteins"/>
    <property type="match status" value="1"/>
</dbReference>
<dbReference type="EMBL" id="MG765277">
    <property type="protein sequence ID" value="AUV59990.1"/>
    <property type="molecule type" value="Genomic_DNA"/>
</dbReference>
<proteinExistence type="inferred from homology"/>
<comment type="similarity">
    <text evidence="1">Belongs to the bacterial histone-like protein family.</text>
</comment>
<dbReference type="InterPro" id="IPR000119">
    <property type="entry name" value="Hist_DNA-bd"/>
</dbReference>
<dbReference type="GO" id="GO:0003677">
    <property type="term" value="F:DNA binding"/>
    <property type="evidence" value="ECO:0007669"/>
    <property type="project" value="UniProtKB-KW"/>
</dbReference>
<dbReference type="Pfam" id="PF00216">
    <property type="entry name" value="Bac_DNA_binding"/>
    <property type="match status" value="1"/>
</dbReference>
<name>A0A2K9VCP6_9CAUD</name>
<accession>A0A2K9VCP6</accession>
<dbReference type="GeneID" id="54988539"/>
<dbReference type="Gene3D" id="4.10.520.10">
    <property type="entry name" value="IHF-like DNA-binding proteins"/>
    <property type="match status" value="1"/>
</dbReference>
<dbReference type="SMART" id="SM00411">
    <property type="entry name" value="BHL"/>
    <property type="match status" value="1"/>
</dbReference>
<dbReference type="RefSeq" id="YP_009798094.1">
    <property type="nucleotide sequence ID" value="NC_047924.1"/>
</dbReference>
<evidence type="ECO:0000313" key="2">
    <source>
        <dbReference type="EMBL" id="AUV59990.1"/>
    </source>
</evidence>
<reference evidence="2 3" key="1">
    <citation type="submission" date="2018-01" db="EMBL/GenBank/DDBJ databases">
        <title>Lactobacillus phages that infect wine-derived L. plantarum strains.</title>
        <authorList>
            <person name="Kyrkou I."/>
            <person name="Hestbjerg Hansen L."/>
        </authorList>
    </citation>
    <scope>NUCLEOTIDE SEQUENCE [LARGE SCALE GENOMIC DNA]</scope>
</reference>
<organism evidence="2 3">
    <name type="scientific">Lactobacillus phage Bacchae</name>
    <dbReference type="NCBI Taxonomy" id="2079429"/>
    <lineage>
        <taxon>Viruses</taxon>
        <taxon>Duplodnaviria</taxon>
        <taxon>Heunggongvirae</taxon>
        <taxon>Uroviricota</taxon>
        <taxon>Caudoviricetes</taxon>
        <taxon>Herelleviridae</taxon>
        <taxon>Harbinvirus</taxon>
        <taxon>Harbinvirus bacchae</taxon>
    </lineage>
</organism>
<keyword evidence="3" id="KW-1185">Reference proteome</keyword>
<protein>
    <submittedName>
        <fullName evidence="2">DNA-binding protein</fullName>
    </submittedName>
</protein>
<sequence length="107" mass="12410">MVVKKTINRDDLARELHNRYPDFLMRDIKLLIEELEVIVADEVDSGNKVKIGKLLELESQTKAGRRHYDGIDKIHGGKGKYVEIPARKRVKYTPMKLLKDIQNKPVK</sequence>
<dbReference type="Proteomes" id="UP000241463">
    <property type="component" value="Segment"/>
</dbReference>
<dbReference type="GO" id="GO:0030527">
    <property type="term" value="F:structural constituent of chromatin"/>
    <property type="evidence" value="ECO:0007669"/>
    <property type="project" value="InterPro"/>
</dbReference>
<evidence type="ECO:0000313" key="3">
    <source>
        <dbReference type="Proteomes" id="UP000241463"/>
    </source>
</evidence>
<evidence type="ECO:0000256" key="1">
    <source>
        <dbReference type="RuleBase" id="RU003939"/>
    </source>
</evidence>
<dbReference type="KEGG" id="vg:54988539"/>